<dbReference type="SUPFAM" id="SSF46785">
    <property type="entry name" value="Winged helix' DNA-binding domain"/>
    <property type="match status" value="1"/>
</dbReference>
<dbReference type="GO" id="GO:0043200">
    <property type="term" value="P:response to amino acid"/>
    <property type="evidence" value="ECO:0007669"/>
    <property type="project" value="TreeGrafter"/>
</dbReference>
<dbReference type="Gene3D" id="3.30.70.920">
    <property type="match status" value="1"/>
</dbReference>
<name>A0A5B8CKY2_SPHSA</name>
<evidence type="ECO:0000259" key="4">
    <source>
        <dbReference type="PROSITE" id="PS50956"/>
    </source>
</evidence>
<dbReference type="GO" id="GO:0006355">
    <property type="term" value="P:regulation of DNA-templated transcription"/>
    <property type="evidence" value="ECO:0007669"/>
    <property type="project" value="UniProtKB-ARBA"/>
</dbReference>
<dbReference type="AlphaFoldDB" id="A0A5B8CKY2"/>
<dbReference type="Proteomes" id="UP000311469">
    <property type="component" value="Chromosome cSF2"/>
</dbReference>
<keyword evidence="1" id="KW-0805">Transcription regulation</keyword>
<proteinExistence type="predicted"/>
<dbReference type="PROSITE" id="PS50956">
    <property type="entry name" value="HTH_ASNC_2"/>
    <property type="match status" value="1"/>
</dbReference>
<evidence type="ECO:0000313" key="5">
    <source>
        <dbReference type="EMBL" id="QDC39535.1"/>
    </source>
</evidence>
<evidence type="ECO:0000256" key="2">
    <source>
        <dbReference type="ARBA" id="ARBA00023125"/>
    </source>
</evidence>
<dbReference type="GO" id="GO:0005829">
    <property type="term" value="C:cytosol"/>
    <property type="evidence" value="ECO:0007669"/>
    <property type="project" value="TreeGrafter"/>
</dbReference>
<dbReference type="Pfam" id="PF13412">
    <property type="entry name" value="HTH_24"/>
    <property type="match status" value="1"/>
</dbReference>
<protein>
    <submittedName>
        <fullName evidence="5">Lrp/AsnC family transcriptional regulator</fullName>
    </submittedName>
</protein>
<dbReference type="Pfam" id="PF01037">
    <property type="entry name" value="AsnC_trans_reg"/>
    <property type="match status" value="1"/>
</dbReference>
<dbReference type="EMBL" id="CP041017">
    <property type="protein sequence ID" value="QDC39535.1"/>
    <property type="molecule type" value="Genomic_DNA"/>
</dbReference>
<dbReference type="SUPFAM" id="SSF54909">
    <property type="entry name" value="Dimeric alpha+beta barrel"/>
    <property type="match status" value="1"/>
</dbReference>
<feature type="domain" description="HTH asnC-type" evidence="4">
    <location>
        <begin position="35"/>
        <end position="96"/>
    </location>
</feature>
<dbReference type="KEGG" id="sufl:FIL70_20225"/>
<keyword evidence="3" id="KW-0804">Transcription</keyword>
<dbReference type="InterPro" id="IPR000485">
    <property type="entry name" value="AsnC-type_HTH_dom"/>
</dbReference>
<dbReference type="InterPro" id="IPR036388">
    <property type="entry name" value="WH-like_DNA-bd_sf"/>
</dbReference>
<evidence type="ECO:0000256" key="1">
    <source>
        <dbReference type="ARBA" id="ARBA00023015"/>
    </source>
</evidence>
<dbReference type="InterPro" id="IPR011008">
    <property type="entry name" value="Dimeric_a/b-barrel"/>
</dbReference>
<dbReference type="InterPro" id="IPR019888">
    <property type="entry name" value="Tscrpt_reg_AsnC-like"/>
</dbReference>
<organism evidence="5 6">
    <name type="scientific">Sphingobium fuliginis ATCC 27551</name>
    <dbReference type="NCBI Taxonomy" id="1208342"/>
    <lineage>
        <taxon>Bacteria</taxon>
        <taxon>Pseudomonadati</taxon>
        <taxon>Pseudomonadota</taxon>
        <taxon>Alphaproteobacteria</taxon>
        <taxon>Sphingomonadales</taxon>
        <taxon>Sphingomonadaceae</taxon>
        <taxon>Sphingobium</taxon>
    </lineage>
</organism>
<accession>A0A5B8CKY2</accession>
<reference evidence="5 6" key="1">
    <citation type="submission" date="2019-06" db="EMBL/GenBank/DDBJ databases">
        <title>Genome organization and adaptive potential of archetypical organophosphate degarding Sphingobium fuliginis ATCC 27551.</title>
        <authorList>
            <person name="Sarwar A."/>
            <person name="Parthasarathy S."/>
            <person name="Singh C."/>
            <person name="Siddavattam D."/>
        </authorList>
    </citation>
    <scope>NUCLEOTIDE SEQUENCE [LARGE SCALE GENOMIC DNA]</scope>
    <source>
        <strain evidence="5 6">ATCC 27551</strain>
    </source>
</reference>
<dbReference type="GO" id="GO:0043565">
    <property type="term" value="F:sequence-specific DNA binding"/>
    <property type="evidence" value="ECO:0007669"/>
    <property type="project" value="InterPro"/>
</dbReference>
<dbReference type="SMART" id="SM00344">
    <property type="entry name" value="HTH_ASNC"/>
    <property type="match status" value="1"/>
</dbReference>
<gene>
    <name evidence="5" type="ORF">FIL70_20225</name>
</gene>
<evidence type="ECO:0000313" key="6">
    <source>
        <dbReference type="Proteomes" id="UP000311469"/>
    </source>
</evidence>
<dbReference type="PANTHER" id="PTHR30154">
    <property type="entry name" value="LEUCINE-RESPONSIVE REGULATORY PROTEIN"/>
    <property type="match status" value="1"/>
</dbReference>
<dbReference type="InterPro" id="IPR036390">
    <property type="entry name" value="WH_DNA-bd_sf"/>
</dbReference>
<dbReference type="CDD" id="cd00090">
    <property type="entry name" value="HTH_ARSR"/>
    <property type="match status" value="1"/>
</dbReference>
<dbReference type="InterPro" id="IPR019887">
    <property type="entry name" value="Tscrpt_reg_AsnC/Lrp_C"/>
</dbReference>
<sequence>MPHSAPILADLLTRNRYALTAKSTPGIKESDVHDFDLHDIKILGIVQDNANVTIKEVAELVGLSQNACWKRIKSFEDRGVIKRRVTVLNPSSLGFHLIAFVNVKAAEHSEEWNTTFQQAVLSIPQVIEFYRLAGSVDYIIKVLLPDIAGFDSFYKVLTSKVRLTEVSTSFAVGNIAIQAPFPCLCH</sequence>
<dbReference type="Gene3D" id="1.10.10.10">
    <property type="entry name" value="Winged helix-like DNA-binding domain superfamily/Winged helix DNA-binding domain"/>
    <property type="match status" value="1"/>
</dbReference>
<dbReference type="PRINTS" id="PR00033">
    <property type="entry name" value="HTHASNC"/>
</dbReference>
<evidence type="ECO:0000256" key="3">
    <source>
        <dbReference type="ARBA" id="ARBA00023163"/>
    </source>
</evidence>
<dbReference type="InterPro" id="IPR011991">
    <property type="entry name" value="ArsR-like_HTH"/>
</dbReference>
<keyword evidence="2" id="KW-0238">DNA-binding</keyword>
<dbReference type="PANTHER" id="PTHR30154:SF17">
    <property type="entry name" value="DNA-BINDING TRANSCRIPTIONAL ACTIVATOR DECR"/>
    <property type="match status" value="1"/>
</dbReference>